<gene>
    <name evidence="3" type="ORF">GK091_27080</name>
</gene>
<evidence type="ECO:0000313" key="3">
    <source>
        <dbReference type="EMBL" id="NEU70559.1"/>
    </source>
</evidence>
<sequence>MHEFLTYFLSHMPSHDKWVAFILVNIVAYVAARNTALRQRQQIEKKTFAEQLERLEAERSGYIQSLREQEQLVKEQWAMIQRQAHQLEELTNQLHAVKQVHLN</sequence>
<keyword evidence="4" id="KW-1185">Reference proteome</keyword>
<feature type="coiled-coil region" evidence="1">
    <location>
        <begin position="38"/>
        <end position="100"/>
    </location>
</feature>
<keyword evidence="2" id="KW-0472">Membrane</keyword>
<evidence type="ECO:0000256" key="2">
    <source>
        <dbReference type="SAM" id="Phobius"/>
    </source>
</evidence>
<protein>
    <submittedName>
        <fullName evidence="3">Uncharacterized protein</fullName>
    </submittedName>
</protein>
<accession>A0A6M0IQH0</accession>
<keyword evidence="2" id="KW-0812">Transmembrane</keyword>
<organism evidence="3 4">
    <name type="scientific">Spirosoma agri</name>
    <dbReference type="NCBI Taxonomy" id="1987381"/>
    <lineage>
        <taxon>Bacteria</taxon>
        <taxon>Pseudomonadati</taxon>
        <taxon>Bacteroidota</taxon>
        <taxon>Cytophagia</taxon>
        <taxon>Cytophagales</taxon>
        <taxon>Cytophagaceae</taxon>
        <taxon>Spirosoma</taxon>
    </lineage>
</organism>
<dbReference type="Proteomes" id="UP000477386">
    <property type="component" value="Unassembled WGS sequence"/>
</dbReference>
<evidence type="ECO:0000256" key="1">
    <source>
        <dbReference type="SAM" id="Coils"/>
    </source>
</evidence>
<dbReference type="RefSeq" id="WP_164043874.1">
    <property type="nucleotide sequence ID" value="NZ_JAAGNZ010000006.1"/>
</dbReference>
<dbReference type="AlphaFoldDB" id="A0A6M0IQH0"/>
<keyword evidence="2" id="KW-1133">Transmembrane helix</keyword>
<dbReference type="EMBL" id="JAAGNZ010000006">
    <property type="protein sequence ID" value="NEU70559.1"/>
    <property type="molecule type" value="Genomic_DNA"/>
</dbReference>
<comment type="caution">
    <text evidence="3">The sequence shown here is derived from an EMBL/GenBank/DDBJ whole genome shotgun (WGS) entry which is preliminary data.</text>
</comment>
<keyword evidence="1" id="KW-0175">Coiled coil</keyword>
<proteinExistence type="predicted"/>
<name>A0A6M0IQH0_9BACT</name>
<feature type="transmembrane region" description="Helical" evidence="2">
    <location>
        <begin position="18"/>
        <end position="36"/>
    </location>
</feature>
<reference evidence="3 4" key="1">
    <citation type="submission" date="2020-02" db="EMBL/GenBank/DDBJ databases">
        <title>Draft genome sequence of two Spirosoma agri KCTC 52727 and Spirosoma terrae KCTC 52035.</title>
        <authorList>
            <person name="Rojas J."/>
            <person name="Ambika Manirajan B."/>
            <person name="Ratering S."/>
            <person name="Suarez C."/>
            <person name="Schnell S."/>
        </authorList>
    </citation>
    <scope>NUCLEOTIDE SEQUENCE [LARGE SCALE GENOMIC DNA]</scope>
    <source>
        <strain evidence="3 4">KCTC 52727</strain>
    </source>
</reference>
<evidence type="ECO:0000313" key="4">
    <source>
        <dbReference type="Proteomes" id="UP000477386"/>
    </source>
</evidence>